<gene>
    <name evidence="1" type="ORF">Bdt_0191</name>
</gene>
<dbReference type="PATRIC" id="fig|1069642.3.peg.186"/>
<evidence type="ECO:0008006" key="3">
    <source>
        <dbReference type="Google" id="ProtNLM"/>
    </source>
</evidence>
<sequence length="162" mass="18821">MKSKMTRRPEGMSLYCRVIQPEDLQQILDLENKKLAETYPDEMERMIATWNSKFRVEALNHYIALGWSFLAEEQGTNKLMGYFIAQPLLFLDGQTQTLWVEHVQYNSLQARDELCELAYKLGREKHLQRVYFPNDNGVPNSVKAFKAESWQPGTLSVKTTKG</sequence>
<proteinExistence type="predicted"/>
<accession>K7YJR2</accession>
<name>K7YJR2_BDEBC</name>
<dbReference type="InterPro" id="IPR016181">
    <property type="entry name" value="Acyl_CoA_acyltransferase"/>
</dbReference>
<dbReference type="SUPFAM" id="SSF55729">
    <property type="entry name" value="Acyl-CoA N-acyltransferases (Nat)"/>
    <property type="match status" value="1"/>
</dbReference>
<dbReference type="AlphaFoldDB" id="K7YJR2"/>
<dbReference type="HOGENOM" id="CLU_1736976_0_0_7"/>
<protein>
    <recommendedName>
        <fullName evidence="3">N-acetyltransferase domain-containing protein</fullName>
    </recommendedName>
</protein>
<dbReference type="STRING" id="1069642.Bdt_0191"/>
<dbReference type="EMBL" id="CP002930">
    <property type="protein sequence ID" value="AFX99900.1"/>
    <property type="molecule type" value="Genomic_DNA"/>
</dbReference>
<evidence type="ECO:0000313" key="2">
    <source>
        <dbReference type="Proteomes" id="UP000010074"/>
    </source>
</evidence>
<evidence type="ECO:0000313" key="1">
    <source>
        <dbReference type="EMBL" id="AFX99900.1"/>
    </source>
</evidence>
<organism evidence="1 2">
    <name type="scientific">Bdellovibrio bacteriovorus str. Tiberius</name>
    <dbReference type="NCBI Taxonomy" id="1069642"/>
    <lineage>
        <taxon>Bacteria</taxon>
        <taxon>Pseudomonadati</taxon>
        <taxon>Bdellovibrionota</taxon>
        <taxon>Bdellovibrionia</taxon>
        <taxon>Bdellovibrionales</taxon>
        <taxon>Pseudobdellovibrionaceae</taxon>
        <taxon>Bdellovibrio</taxon>
    </lineage>
</organism>
<dbReference type="Proteomes" id="UP000010074">
    <property type="component" value="Chromosome"/>
</dbReference>
<dbReference type="KEGG" id="bbat:Bdt_0191"/>
<reference evidence="1 2" key="1">
    <citation type="journal article" date="2012" name="BMC Genomics">
        <title>Genome analysis of a simultaneously predatory and prey-independent, novel Bdellovibrio bacteriovorus from the River Tiber, supports in silico predictions of both ancient and recent lateral gene transfer from diverse bacteria.</title>
        <authorList>
            <person name="Hobley L."/>
            <person name="Lerner T.R."/>
            <person name="Williams L.E."/>
            <person name="Lambert C."/>
            <person name="Till R."/>
            <person name="Milner D.S."/>
            <person name="Basford S.M."/>
            <person name="Capeness M.J."/>
            <person name="Fenton A.K."/>
            <person name="Atterbury R.J."/>
            <person name="Harris M.A."/>
            <person name="Sockett R.E."/>
        </authorList>
    </citation>
    <scope>NUCLEOTIDE SEQUENCE [LARGE SCALE GENOMIC DNA]</scope>
    <source>
        <strain evidence="1 2">Tiberius</strain>
    </source>
</reference>